<protein>
    <submittedName>
        <fullName evidence="1">Uncharacterized protein</fullName>
    </submittedName>
</protein>
<feature type="non-terminal residue" evidence="1">
    <location>
        <position position="1"/>
    </location>
</feature>
<dbReference type="Pfam" id="PF18758">
    <property type="entry name" value="KDZ"/>
    <property type="match status" value="1"/>
</dbReference>
<reference evidence="1" key="1">
    <citation type="journal article" date="2020" name="New Phytol.">
        <title>Comparative genomics reveals dynamic genome evolution in host specialist ectomycorrhizal fungi.</title>
        <authorList>
            <person name="Lofgren L.A."/>
            <person name="Nguyen N.H."/>
            <person name="Vilgalys R."/>
            <person name="Ruytinx J."/>
            <person name="Liao H.L."/>
            <person name="Branco S."/>
            <person name="Kuo A."/>
            <person name="LaButti K."/>
            <person name="Lipzen A."/>
            <person name="Andreopoulos W."/>
            <person name="Pangilinan J."/>
            <person name="Riley R."/>
            <person name="Hundley H."/>
            <person name="Na H."/>
            <person name="Barry K."/>
            <person name="Grigoriev I.V."/>
            <person name="Stajich J.E."/>
            <person name="Kennedy P.G."/>
        </authorList>
    </citation>
    <scope>NUCLEOTIDE SEQUENCE</scope>
    <source>
        <strain evidence="1">MN1</strain>
    </source>
</reference>
<comment type="caution">
    <text evidence="1">The sequence shown here is derived from an EMBL/GenBank/DDBJ whole genome shotgun (WGS) entry which is preliminary data.</text>
</comment>
<dbReference type="Proteomes" id="UP000807769">
    <property type="component" value="Unassembled WGS sequence"/>
</dbReference>
<name>A0A9P7EB42_9AGAM</name>
<proteinExistence type="predicted"/>
<organism evidence="1 2">
    <name type="scientific">Suillus subaureus</name>
    <dbReference type="NCBI Taxonomy" id="48587"/>
    <lineage>
        <taxon>Eukaryota</taxon>
        <taxon>Fungi</taxon>
        <taxon>Dikarya</taxon>
        <taxon>Basidiomycota</taxon>
        <taxon>Agaricomycotina</taxon>
        <taxon>Agaricomycetes</taxon>
        <taxon>Agaricomycetidae</taxon>
        <taxon>Boletales</taxon>
        <taxon>Suillineae</taxon>
        <taxon>Suillaceae</taxon>
        <taxon>Suillus</taxon>
    </lineage>
</organism>
<gene>
    <name evidence="1" type="ORF">BJ212DRAFT_1213235</name>
</gene>
<feature type="non-terminal residue" evidence="1">
    <location>
        <position position="131"/>
    </location>
</feature>
<sequence>KQMFAIFNKSGIFIAACHHRFVLLTCDMSSTKYHLAIIEHLLTVYRQNGAHTYNIGCAFAKTLANSTLGQHASSLNLQMMVGAFHGHTHNQQCQLDCHPMYIEGTGHTEGEGCKHVFSSSNKLAQSTCHTN</sequence>
<dbReference type="InterPro" id="IPR040521">
    <property type="entry name" value="KDZ"/>
</dbReference>
<evidence type="ECO:0000313" key="2">
    <source>
        <dbReference type="Proteomes" id="UP000807769"/>
    </source>
</evidence>
<dbReference type="AlphaFoldDB" id="A0A9P7EB42"/>
<dbReference type="GeneID" id="64623284"/>
<dbReference type="OrthoDB" id="3251205at2759"/>
<evidence type="ECO:0000313" key="1">
    <source>
        <dbReference type="EMBL" id="KAG1816408.1"/>
    </source>
</evidence>
<dbReference type="PANTHER" id="PTHR33096:SF1">
    <property type="entry name" value="CXC1-LIKE CYSTEINE CLUSTER ASSOCIATED WITH KDZ TRANSPOSASES DOMAIN-CONTAINING PROTEIN"/>
    <property type="match status" value="1"/>
</dbReference>
<dbReference type="PANTHER" id="PTHR33096">
    <property type="entry name" value="CXC2 DOMAIN-CONTAINING PROTEIN"/>
    <property type="match status" value="1"/>
</dbReference>
<accession>A0A9P7EB42</accession>
<dbReference type="EMBL" id="JABBWG010000016">
    <property type="protein sequence ID" value="KAG1816408.1"/>
    <property type="molecule type" value="Genomic_DNA"/>
</dbReference>
<dbReference type="RefSeq" id="XP_041193081.1">
    <property type="nucleotide sequence ID" value="XM_041329267.1"/>
</dbReference>
<keyword evidence="2" id="KW-1185">Reference proteome</keyword>